<gene>
    <name evidence="4" type="primary">ypfH</name>
    <name evidence="4" type="ordered locus">PAJ_3015</name>
</gene>
<sequence length="201" mass="21198">MAKALVIFLHGVGSNGDDLAPIGDDWATLLPDVAFASPDAPYVFEHGAGYQWFSLAGITPENRPGRVREAREAFDRVILHLMAQHGMADRWENVILVGFSQGSIMALDLLASGRYPLAGVVAFSGRLAFDGPLTPAPHTPALIIHGRADTVITASESESAATRLKAAGVLVEAVFEPQTGHSISGQGAMHAAGFIAQCLQD</sequence>
<protein>
    <submittedName>
        <fullName evidence="4">Esterase YpfH</fullName>
    </submittedName>
</protein>
<dbReference type="PATRIC" id="fig|932677.3.peg.3501"/>
<dbReference type="Proteomes" id="UP000006690">
    <property type="component" value="Chromosome"/>
</dbReference>
<name>A0A0H3L8A0_PANAA</name>
<dbReference type="PANTHER" id="PTHR10655">
    <property type="entry name" value="LYSOPHOSPHOLIPASE-RELATED"/>
    <property type="match status" value="1"/>
</dbReference>
<dbReference type="InterPro" id="IPR050565">
    <property type="entry name" value="LYPA1-2/EST-like"/>
</dbReference>
<dbReference type="eggNOG" id="COG0400">
    <property type="taxonomic scope" value="Bacteria"/>
</dbReference>
<evidence type="ECO:0000313" key="5">
    <source>
        <dbReference type="Proteomes" id="UP000006690"/>
    </source>
</evidence>
<dbReference type="Gene3D" id="3.40.50.1820">
    <property type="entry name" value="alpha/beta hydrolase"/>
    <property type="match status" value="1"/>
</dbReference>
<evidence type="ECO:0000256" key="2">
    <source>
        <dbReference type="ARBA" id="ARBA00022801"/>
    </source>
</evidence>
<dbReference type="GO" id="GO:0016787">
    <property type="term" value="F:hydrolase activity"/>
    <property type="evidence" value="ECO:0007669"/>
    <property type="project" value="UniProtKB-KW"/>
</dbReference>
<evidence type="ECO:0000313" key="4">
    <source>
        <dbReference type="EMBL" id="BAK13095.1"/>
    </source>
</evidence>
<organism evidence="4 5">
    <name type="scientific">Pantoea ananatis (strain AJ13355)</name>
    <dbReference type="NCBI Taxonomy" id="932677"/>
    <lineage>
        <taxon>Bacteria</taxon>
        <taxon>Pseudomonadati</taxon>
        <taxon>Pseudomonadota</taxon>
        <taxon>Gammaproteobacteria</taxon>
        <taxon>Enterobacterales</taxon>
        <taxon>Erwiniaceae</taxon>
        <taxon>Pantoea</taxon>
    </lineage>
</organism>
<comment type="similarity">
    <text evidence="1">Belongs to the AB hydrolase superfamily. AB hydrolase 2 family.</text>
</comment>
<accession>A0A0H3L8A0</accession>
<dbReference type="EMBL" id="AP012032">
    <property type="protein sequence ID" value="BAK13095.1"/>
    <property type="molecule type" value="Genomic_DNA"/>
</dbReference>
<dbReference type="Pfam" id="PF02230">
    <property type="entry name" value="Abhydrolase_2"/>
    <property type="match status" value="1"/>
</dbReference>
<dbReference type="KEGG" id="paj:PAJ_3015"/>
<dbReference type="RefSeq" id="WP_014594846.1">
    <property type="nucleotide sequence ID" value="NC_017531.2"/>
</dbReference>
<keyword evidence="2" id="KW-0378">Hydrolase</keyword>
<feature type="domain" description="Phospholipase/carboxylesterase/thioesterase" evidence="3">
    <location>
        <begin position="2"/>
        <end position="198"/>
    </location>
</feature>
<dbReference type="HOGENOM" id="CLU_049413_5_2_6"/>
<reference evidence="5" key="1">
    <citation type="journal article" date="2012" name="Appl. Microbiol. Biotechnol.">
        <title>The complete genome sequence of Pantoea ananatis AJ13355, an organism with great biotechnological potential.</title>
        <authorList>
            <person name="Hara Y."/>
            <person name="Kadotani N."/>
            <person name="Izui H."/>
            <person name="Katashkina J.I."/>
            <person name="Kuvaeva T.M."/>
            <person name="Andreeva I.G."/>
            <person name="Golubeva L.I."/>
            <person name="Malko D.B."/>
            <person name="Makeev V.J."/>
            <person name="Mashko S.V."/>
            <person name="Kozlov Y.I."/>
        </authorList>
    </citation>
    <scope>NUCLEOTIDE SEQUENCE [LARGE SCALE GENOMIC DNA]</scope>
    <source>
        <strain evidence="5">AJ13355</strain>
    </source>
</reference>
<dbReference type="SUPFAM" id="SSF53474">
    <property type="entry name" value="alpha/beta-Hydrolases"/>
    <property type="match status" value="1"/>
</dbReference>
<dbReference type="OrthoDB" id="9801763at2"/>
<dbReference type="InterPro" id="IPR003140">
    <property type="entry name" value="PLipase/COase/thioEstase"/>
</dbReference>
<dbReference type="InterPro" id="IPR029058">
    <property type="entry name" value="AB_hydrolase_fold"/>
</dbReference>
<evidence type="ECO:0000259" key="3">
    <source>
        <dbReference type="Pfam" id="PF02230"/>
    </source>
</evidence>
<evidence type="ECO:0000256" key="1">
    <source>
        <dbReference type="ARBA" id="ARBA00006499"/>
    </source>
</evidence>
<dbReference type="AlphaFoldDB" id="A0A0H3L8A0"/>
<dbReference type="PANTHER" id="PTHR10655:SF17">
    <property type="entry name" value="LYSOPHOSPHOLIPASE-LIKE PROTEIN 1"/>
    <property type="match status" value="1"/>
</dbReference>
<proteinExistence type="inferred from homology"/>